<evidence type="ECO:0000313" key="4">
    <source>
        <dbReference type="Proteomes" id="UP000717515"/>
    </source>
</evidence>
<proteinExistence type="predicted"/>
<dbReference type="InterPro" id="IPR053806">
    <property type="entry name" value="MTHFR_C"/>
</dbReference>
<feature type="region of interest" description="Disordered" evidence="1">
    <location>
        <begin position="54"/>
        <end position="79"/>
    </location>
</feature>
<dbReference type="GO" id="GO:0005829">
    <property type="term" value="C:cytosol"/>
    <property type="evidence" value="ECO:0007669"/>
    <property type="project" value="TreeGrafter"/>
</dbReference>
<reference evidence="3" key="1">
    <citation type="submission" date="2021-07" db="EMBL/GenBank/DDBJ databases">
        <title>Draft genome of Mortierella alpina, strain LL118, isolated from an aspen leaf litter sample.</title>
        <authorList>
            <person name="Yang S."/>
            <person name="Vinatzer B.A."/>
        </authorList>
    </citation>
    <scope>NUCLEOTIDE SEQUENCE</scope>
    <source>
        <strain evidence="3">LL118</strain>
    </source>
</reference>
<gene>
    <name evidence="3" type="ORF">KVV02_006175</name>
</gene>
<comment type="caution">
    <text evidence="3">The sequence shown here is derived from an EMBL/GenBank/DDBJ whole genome shotgun (WGS) entry which is preliminary data.</text>
</comment>
<evidence type="ECO:0000259" key="2">
    <source>
        <dbReference type="Pfam" id="PF21895"/>
    </source>
</evidence>
<organism evidence="3 4">
    <name type="scientific">Mortierella alpina</name>
    <name type="common">Oleaginous fungus</name>
    <name type="synonym">Mortierella renispora</name>
    <dbReference type="NCBI Taxonomy" id="64518"/>
    <lineage>
        <taxon>Eukaryota</taxon>
        <taxon>Fungi</taxon>
        <taxon>Fungi incertae sedis</taxon>
        <taxon>Mucoromycota</taxon>
        <taxon>Mortierellomycotina</taxon>
        <taxon>Mortierellomycetes</taxon>
        <taxon>Mortierellales</taxon>
        <taxon>Mortierellaceae</taxon>
        <taxon>Mortierella</taxon>
    </lineage>
</organism>
<dbReference type="AlphaFoldDB" id="A0A9P8D109"/>
<evidence type="ECO:0000256" key="1">
    <source>
        <dbReference type="SAM" id="MobiDB-lite"/>
    </source>
</evidence>
<dbReference type="PANTHER" id="PTHR45754">
    <property type="entry name" value="METHYLENETETRAHYDROFOLATE REDUCTASE"/>
    <property type="match status" value="1"/>
</dbReference>
<dbReference type="GO" id="GO:0009086">
    <property type="term" value="P:methionine biosynthetic process"/>
    <property type="evidence" value="ECO:0007669"/>
    <property type="project" value="TreeGrafter"/>
</dbReference>
<dbReference type="Pfam" id="PF21895">
    <property type="entry name" value="MTHFR_C"/>
    <property type="match status" value="1"/>
</dbReference>
<feature type="domain" description="MTHFR SAM-binding regulatory" evidence="2">
    <location>
        <begin position="170"/>
        <end position="367"/>
    </location>
</feature>
<dbReference type="EMBL" id="JAIFTL010000016">
    <property type="protein sequence ID" value="KAG9326664.1"/>
    <property type="molecule type" value="Genomic_DNA"/>
</dbReference>
<dbReference type="GO" id="GO:0004489">
    <property type="term" value="F:methylenetetrahydrofolate reductase [NAD(P)H] activity"/>
    <property type="evidence" value="ECO:0007669"/>
    <property type="project" value="TreeGrafter"/>
</dbReference>
<sequence>MTMIITDLVTKQQDQNLPFYPFTTQTPNNVQFNEAALSFRVVAAARSRGVTQVNSQAQSLQSTPLNPTTGSIADNTFNGRNTYPNPELSPCSGCRSCTRSFCKVESKPACITARDESPNHQHNDIKPSLGLNQARPSRASLKCCAVRDSMQRWSEPRILLDVQELFVRACSQGENPTLLPWCNQPLTTAAFLTIADRIVELNQCGYLAIDSQPAVNGVKSDHDIYGWGLKTGYVYQKAYVEFFISPHQLPALIQRLGRKPHFTFVAANKSGDLQTNIPFSRTGDRCSNVITWGVFPDCEIVQKTVVDLDGFVKWKEEALEVWCQWAHGYPEASEARILLETIGEEWYLVNVVNDDYHDPEGLFTFFEEDRSAQEELRQQ</sequence>
<dbReference type="Proteomes" id="UP000717515">
    <property type="component" value="Unassembled WGS sequence"/>
</dbReference>
<protein>
    <recommendedName>
        <fullName evidence="2">MTHFR SAM-binding regulatory domain-containing protein</fullName>
    </recommendedName>
</protein>
<dbReference type="GO" id="GO:0071949">
    <property type="term" value="F:FAD binding"/>
    <property type="evidence" value="ECO:0007669"/>
    <property type="project" value="TreeGrafter"/>
</dbReference>
<dbReference type="GO" id="GO:0035999">
    <property type="term" value="P:tetrahydrofolate interconversion"/>
    <property type="evidence" value="ECO:0007669"/>
    <property type="project" value="TreeGrafter"/>
</dbReference>
<accession>A0A9P8D109</accession>
<name>A0A9P8D109_MORAP</name>
<dbReference type="PANTHER" id="PTHR45754:SF3">
    <property type="entry name" value="METHYLENETETRAHYDROFOLATE REDUCTASE (NADPH)"/>
    <property type="match status" value="1"/>
</dbReference>
<evidence type="ECO:0000313" key="3">
    <source>
        <dbReference type="EMBL" id="KAG9326664.1"/>
    </source>
</evidence>